<organism evidence="3 4">
    <name type="scientific">Gordonia terrae C-6</name>
    <dbReference type="NCBI Taxonomy" id="1316928"/>
    <lineage>
        <taxon>Bacteria</taxon>
        <taxon>Bacillati</taxon>
        <taxon>Actinomycetota</taxon>
        <taxon>Actinomycetes</taxon>
        <taxon>Mycobacteriales</taxon>
        <taxon>Gordoniaceae</taxon>
        <taxon>Gordonia</taxon>
    </lineage>
</organism>
<dbReference type="GO" id="GO:0016746">
    <property type="term" value="F:acyltransferase activity"/>
    <property type="evidence" value="ECO:0007669"/>
    <property type="project" value="UniProtKB-KW"/>
</dbReference>
<dbReference type="InterPro" id="IPR043968">
    <property type="entry name" value="SGNH"/>
</dbReference>
<feature type="compositionally biased region" description="Low complexity" evidence="1">
    <location>
        <begin position="224"/>
        <end position="238"/>
    </location>
</feature>
<dbReference type="Proteomes" id="UP000013569">
    <property type="component" value="Unassembled WGS sequence"/>
</dbReference>
<name>R7YEU0_9ACTN</name>
<dbReference type="PATRIC" id="fig|1316928.3.peg.553"/>
<dbReference type="EMBL" id="AQPW01000002">
    <property type="protein sequence ID" value="EON34487.1"/>
    <property type="molecule type" value="Genomic_DNA"/>
</dbReference>
<accession>R7YEU0</accession>
<keyword evidence="3" id="KW-0012">Acyltransferase</keyword>
<sequence>MSTADVLAAVRAATAVRDLPPTITTDELLAASGDYSDQWSIEGCEPPLEVSRLDDIGPCILGDTTSDRTMALIGDSAASMWHSALDLVGKRHGWRVLALTKSNCGPAALTYYQWQLKRPYTECDDWQDWRMETIARENAEIVVMAGWQTAATRDQDGTRRRRCGATAWSPRSTTCRRARGHFCSAVSRVRHRVRRSAWRPTPPTSPGAPNRPATPSRSRRGGRLPRSSPDRLSSTSTPGSALRRAPR</sequence>
<keyword evidence="3" id="KW-0808">Transferase</keyword>
<evidence type="ECO:0000313" key="3">
    <source>
        <dbReference type="EMBL" id="EON34487.1"/>
    </source>
</evidence>
<reference evidence="3 4" key="1">
    <citation type="journal article" date="2013" name="Genome Announc.">
        <title>Draft Genome Sequence of a Benzothiophene-Desulfurizing Bacterium, Gordona terrae Strain C-6.</title>
        <authorList>
            <person name="Wang W."/>
            <person name="Ma T."/>
            <person name="Ren Y."/>
            <person name="Li G."/>
        </authorList>
    </citation>
    <scope>NUCLEOTIDE SEQUENCE [LARGE SCALE GENOMIC DNA]</scope>
    <source>
        <strain evidence="3 4">C-6</strain>
    </source>
</reference>
<evidence type="ECO:0000259" key="2">
    <source>
        <dbReference type="Pfam" id="PF19040"/>
    </source>
</evidence>
<dbReference type="Pfam" id="PF19040">
    <property type="entry name" value="SGNH"/>
    <property type="match status" value="1"/>
</dbReference>
<dbReference type="AlphaFoldDB" id="R7YEU0"/>
<feature type="domain" description="SGNH" evidence="2">
    <location>
        <begin position="55"/>
        <end position="156"/>
    </location>
</feature>
<feature type="region of interest" description="Disordered" evidence="1">
    <location>
        <begin position="193"/>
        <end position="247"/>
    </location>
</feature>
<comment type="caution">
    <text evidence="3">The sequence shown here is derived from an EMBL/GenBank/DDBJ whole genome shotgun (WGS) entry which is preliminary data.</text>
</comment>
<protein>
    <submittedName>
        <fullName evidence="3">Putative acyltransferase</fullName>
    </submittedName>
</protein>
<proteinExistence type="predicted"/>
<gene>
    <name evidence="3" type="ORF">GTC6_02730</name>
</gene>
<evidence type="ECO:0000256" key="1">
    <source>
        <dbReference type="SAM" id="MobiDB-lite"/>
    </source>
</evidence>
<evidence type="ECO:0000313" key="4">
    <source>
        <dbReference type="Proteomes" id="UP000013569"/>
    </source>
</evidence>